<protein>
    <submittedName>
        <fullName evidence="2">Uncharacterized protein</fullName>
    </submittedName>
</protein>
<dbReference type="AlphaFoldDB" id="A0A8J6ULF7"/>
<keyword evidence="3" id="KW-1185">Reference proteome</keyword>
<reference evidence="2" key="1">
    <citation type="submission" date="2020-09" db="EMBL/GenBank/DDBJ databases">
        <title>Pelobacter alkaliphilus sp. nov., a novel anaerobic arsenate-reducing bacterium from terrestrial mud volcano.</title>
        <authorList>
            <person name="Khomyakova M.A."/>
            <person name="Merkel A.Y."/>
            <person name="Slobodkin A.I."/>
        </authorList>
    </citation>
    <scope>NUCLEOTIDE SEQUENCE</scope>
    <source>
        <strain evidence="2">M08fum</strain>
    </source>
</reference>
<keyword evidence="1" id="KW-0472">Membrane</keyword>
<accession>A0A8J6ULF7</accession>
<evidence type="ECO:0000313" key="2">
    <source>
        <dbReference type="EMBL" id="MBD1401072.1"/>
    </source>
</evidence>
<feature type="transmembrane region" description="Helical" evidence="1">
    <location>
        <begin position="9"/>
        <end position="32"/>
    </location>
</feature>
<dbReference type="EMBL" id="JACWUN010000011">
    <property type="protein sequence ID" value="MBD1401072.1"/>
    <property type="molecule type" value="Genomic_DNA"/>
</dbReference>
<dbReference type="RefSeq" id="WP_191156278.1">
    <property type="nucleotide sequence ID" value="NZ_JACWUN010000011.1"/>
</dbReference>
<sequence>MDHVAREFVAILLAGTTNTLVKGILFAVIAGFRQHLVLLLWMGAAIIAGLLMAALML</sequence>
<gene>
    <name evidence="2" type="ORF">ICT70_10335</name>
</gene>
<evidence type="ECO:0000313" key="3">
    <source>
        <dbReference type="Proteomes" id="UP000632828"/>
    </source>
</evidence>
<keyword evidence="1" id="KW-1133">Transmembrane helix</keyword>
<organism evidence="2 3">
    <name type="scientific">Pelovirga terrestris</name>
    <dbReference type="NCBI Taxonomy" id="2771352"/>
    <lineage>
        <taxon>Bacteria</taxon>
        <taxon>Pseudomonadati</taxon>
        <taxon>Thermodesulfobacteriota</taxon>
        <taxon>Desulfuromonadia</taxon>
        <taxon>Geobacterales</taxon>
        <taxon>Geobacteraceae</taxon>
        <taxon>Pelovirga</taxon>
    </lineage>
</organism>
<proteinExistence type="predicted"/>
<evidence type="ECO:0000256" key="1">
    <source>
        <dbReference type="SAM" id="Phobius"/>
    </source>
</evidence>
<keyword evidence="1" id="KW-0812">Transmembrane</keyword>
<dbReference type="Proteomes" id="UP000632828">
    <property type="component" value="Unassembled WGS sequence"/>
</dbReference>
<comment type="caution">
    <text evidence="2">The sequence shown here is derived from an EMBL/GenBank/DDBJ whole genome shotgun (WGS) entry which is preliminary data.</text>
</comment>
<feature type="transmembrane region" description="Helical" evidence="1">
    <location>
        <begin position="38"/>
        <end position="56"/>
    </location>
</feature>
<name>A0A8J6ULF7_9BACT</name>